<keyword evidence="1" id="KW-0614">Plasmid</keyword>
<dbReference type="KEGG" id="pbro:HOP40_35135"/>
<evidence type="ECO:0000313" key="2">
    <source>
        <dbReference type="EMBL" id="QJY51220.1"/>
    </source>
</evidence>
<dbReference type="AlphaFoldDB" id="A0A6M6JW31"/>
<evidence type="ECO:0000313" key="3">
    <source>
        <dbReference type="Proteomes" id="UP000505377"/>
    </source>
</evidence>
<dbReference type="EMBL" id="CP053566">
    <property type="protein sequence ID" value="QJY51206.1"/>
    <property type="molecule type" value="Genomic_DNA"/>
</dbReference>
<dbReference type="EMBL" id="CP053566">
    <property type="protein sequence ID" value="QJY51220.1"/>
    <property type="molecule type" value="Genomic_DNA"/>
</dbReference>
<protein>
    <submittedName>
        <fullName evidence="1">Uncharacterized protein</fullName>
    </submittedName>
</protein>
<evidence type="ECO:0000313" key="1">
    <source>
        <dbReference type="EMBL" id="QJY51206.1"/>
    </source>
</evidence>
<accession>A0A6M6JW31</accession>
<gene>
    <name evidence="1" type="ORF">HOP40_35060</name>
    <name evidence="2" type="ORF">HOP40_35135</name>
</gene>
<proteinExistence type="predicted"/>
<reference evidence="1 3" key="1">
    <citation type="submission" date="2020-05" db="EMBL/GenBank/DDBJ databases">
        <authorList>
            <person name="Mo P."/>
        </authorList>
    </citation>
    <scope>NUCLEOTIDE SEQUENCE [LARGE SCALE GENOMIC DNA]</scope>
    <source>
        <strain evidence="1 3">Gen01</strain>
        <plasmid evidence="1 3">unnamed2</plasmid>
    </source>
</reference>
<keyword evidence="3" id="KW-1185">Reference proteome</keyword>
<dbReference type="KEGG" id="pbro:HOP40_35060"/>
<sequence>MPTIVNAHLSAPKNEKLKIVEVNAKCQINLSHFEGVEVGQRVKYRVRCWITGDDSSDKLLYLGVWEIKSPGSHALSYARSVGLDGVLDHDSGDDEITARFEVELVSLYGLYPGGVTVATANSNKISNIHY</sequence>
<geneLocation type="plasmid" evidence="1 3">
    <name>unnamed2</name>
</geneLocation>
<organism evidence="1 3">
    <name type="scientific">Pseudonocardia broussonetiae</name>
    <dbReference type="NCBI Taxonomy" id="2736640"/>
    <lineage>
        <taxon>Bacteria</taxon>
        <taxon>Bacillati</taxon>
        <taxon>Actinomycetota</taxon>
        <taxon>Actinomycetes</taxon>
        <taxon>Pseudonocardiales</taxon>
        <taxon>Pseudonocardiaceae</taxon>
        <taxon>Pseudonocardia</taxon>
    </lineage>
</organism>
<dbReference type="RefSeq" id="WP_172170081.1">
    <property type="nucleotide sequence ID" value="NZ_CP053566.1"/>
</dbReference>
<dbReference type="Proteomes" id="UP000505377">
    <property type="component" value="Plasmid unnamed2"/>
</dbReference>
<name>A0A6M6JW31_9PSEU</name>